<feature type="non-terminal residue" evidence="1">
    <location>
        <position position="18"/>
    </location>
</feature>
<name>A0A8J2L5S7_9HEXA</name>
<gene>
    <name evidence="1" type="ORF">AFUS01_LOCUS26700</name>
</gene>
<evidence type="ECO:0000313" key="1">
    <source>
        <dbReference type="EMBL" id="CAG7816063.1"/>
    </source>
</evidence>
<dbReference type="AlphaFoldDB" id="A0A8J2L5S7"/>
<evidence type="ECO:0000313" key="2">
    <source>
        <dbReference type="Proteomes" id="UP000708208"/>
    </source>
</evidence>
<proteinExistence type="predicted"/>
<organism evidence="1 2">
    <name type="scientific">Allacma fusca</name>
    <dbReference type="NCBI Taxonomy" id="39272"/>
    <lineage>
        <taxon>Eukaryota</taxon>
        <taxon>Metazoa</taxon>
        <taxon>Ecdysozoa</taxon>
        <taxon>Arthropoda</taxon>
        <taxon>Hexapoda</taxon>
        <taxon>Collembola</taxon>
        <taxon>Symphypleona</taxon>
        <taxon>Sminthuridae</taxon>
        <taxon>Allacma</taxon>
    </lineage>
</organism>
<dbReference type="EMBL" id="CAJVCH010360020">
    <property type="protein sequence ID" value="CAG7816063.1"/>
    <property type="molecule type" value="Genomic_DNA"/>
</dbReference>
<reference evidence="1" key="1">
    <citation type="submission" date="2021-06" db="EMBL/GenBank/DDBJ databases">
        <authorList>
            <person name="Hodson N. C."/>
            <person name="Mongue J. A."/>
            <person name="Jaron S. K."/>
        </authorList>
    </citation>
    <scope>NUCLEOTIDE SEQUENCE</scope>
</reference>
<keyword evidence="2" id="KW-1185">Reference proteome</keyword>
<feature type="non-terminal residue" evidence="1">
    <location>
        <position position="1"/>
    </location>
</feature>
<comment type="caution">
    <text evidence="1">The sequence shown here is derived from an EMBL/GenBank/DDBJ whole genome shotgun (WGS) entry which is preliminary data.</text>
</comment>
<dbReference type="Proteomes" id="UP000708208">
    <property type="component" value="Unassembled WGS sequence"/>
</dbReference>
<sequence>CLPTSTRDWHSSDSVFVT</sequence>
<accession>A0A8J2L5S7</accession>
<protein>
    <submittedName>
        <fullName evidence="1">Uncharacterized protein</fullName>
    </submittedName>
</protein>